<name>A0A166HBA2_9AGAM</name>
<proteinExistence type="predicted"/>
<accession>A0A166HBA2</accession>
<sequence length="381" mass="42486">MALLTNAALLSRQNSRNALTCIRTVECMRRRSCRYLQHDARARVPPLGFAFDIDGVLVRGEDVIPEARRALAMLEGDNRFNMKIPYILLTNGGGMSEELRCEKLSQKLGTEIKPSQFLQAHTIFKAMAHKYADTPVLVIGGKNDVLRKVAEGYGFKQAYTTLDVLAWNETVWPFHDLSDEERLSTKAVDFSQTRISAVFVFHDPRNWALDIQVMCDAIQSAGIIGGPYTHGKIQGSGEKPVEVVFANPDLIWRSEFDRPRLGQGGFREAFGAVYKALTGTEYPYVQYGKPTKETYDFAKSVLAARVEELYGFRQLPSSIYMVGDNPESDIAGANKANWDSVLVHTGVYEPAEGPPRHTPTFEAENVEEAVKMAIERAAVSQ</sequence>
<dbReference type="InterPro" id="IPR006357">
    <property type="entry name" value="HAD-SF_hydro_IIA"/>
</dbReference>
<dbReference type="InterPro" id="IPR006353">
    <property type="entry name" value="HAD-SF_hydro_IIA_CECR5"/>
</dbReference>
<dbReference type="OrthoDB" id="10251048at2759"/>
<dbReference type="NCBIfam" id="TIGR01456">
    <property type="entry name" value="CECR5"/>
    <property type="match status" value="1"/>
</dbReference>
<dbReference type="InterPro" id="IPR023214">
    <property type="entry name" value="HAD_sf"/>
</dbReference>
<dbReference type="InterPro" id="IPR050324">
    <property type="entry name" value="CDP-alcohol_PTase-I"/>
</dbReference>
<keyword evidence="1" id="KW-0378">Hydrolase</keyword>
<dbReference type="PANTHER" id="PTHR14269">
    <property type="entry name" value="CDP-DIACYLGLYCEROL--GLYCEROL-3-PHOSPHATE 3-PHOSPHATIDYLTRANSFERASE-RELATED"/>
    <property type="match status" value="1"/>
</dbReference>
<dbReference type="SUPFAM" id="SSF56784">
    <property type="entry name" value="HAD-like"/>
    <property type="match status" value="1"/>
</dbReference>
<dbReference type="PANTHER" id="PTHR14269:SF4">
    <property type="entry name" value="CAT EYE SYNDROME CRITICAL REGION PROTEIN 5"/>
    <property type="match status" value="1"/>
</dbReference>
<evidence type="ECO:0000313" key="2">
    <source>
        <dbReference type="Proteomes" id="UP000076532"/>
    </source>
</evidence>
<dbReference type="Proteomes" id="UP000076532">
    <property type="component" value="Unassembled WGS sequence"/>
</dbReference>
<evidence type="ECO:0000313" key="1">
    <source>
        <dbReference type="EMBL" id="KZP18676.1"/>
    </source>
</evidence>
<dbReference type="Pfam" id="PF13344">
    <property type="entry name" value="Hydrolase_6"/>
    <property type="match status" value="1"/>
</dbReference>
<protein>
    <submittedName>
        <fullName evidence="1">HAD-superfamily hydrolase</fullName>
    </submittedName>
</protein>
<dbReference type="EMBL" id="KV417570">
    <property type="protein sequence ID" value="KZP18676.1"/>
    <property type="molecule type" value="Genomic_DNA"/>
</dbReference>
<dbReference type="GO" id="GO:0046474">
    <property type="term" value="P:glycerophospholipid biosynthetic process"/>
    <property type="evidence" value="ECO:0007669"/>
    <property type="project" value="TreeGrafter"/>
</dbReference>
<dbReference type="Gene3D" id="3.40.50.1000">
    <property type="entry name" value="HAD superfamily/HAD-like"/>
    <property type="match status" value="2"/>
</dbReference>
<organism evidence="1 2">
    <name type="scientific">Athelia psychrophila</name>
    <dbReference type="NCBI Taxonomy" id="1759441"/>
    <lineage>
        <taxon>Eukaryota</taxon>
        <taxon>Fungi</taxon>
        <taxon>Dikarya</taxon>
        <taxon>Basidiomycota</taxon>
        <taxon>Agaricomycotina</taxon>
        <taxon>Agaricomycetes</taxon>
        <taxon>Agaricomycetidae</taxon>
        <taxon>Atheliales</taxon>
        <taxon>Atheliaceae</taxon>
        <taxon>Athelia</taxon>
    </lineage>
</organism>
<dbReference type="NCBIfam" id="TIGR01460">
    <property type="entry name" value="HAD-SF-IIA"/>
    <property type="match status" value="1"/>
</dbReference>
<keyword evidence="2" id="KW-1185">Reference proteome</keyword>
<dbReference type="STRING" id="436010.A0A166HBA2"/>
<dbReference type="Pfam" id="PF13242">
    <property type="entry name" value="Hydrolase_like"/>
    <property type="match status" value="1"/>
</dbReference>
<dbReference type="GO" id="GO:0016787">
    <property type="term" value="F:hydrolase activity"/>
    <property type="evidence" value="ECO:0007669"/>
    <property type="project" value="UniProtKB-KW"/>
</dbReference>
<dbReference type="InterPro" id="IPR036412">
    <property type="entry name" value="HAD-like_sf"/>
</dbReference>
<reference evidence="1 2" key="1">
    <citation type="journal article" date="2016" name="Mol. Biol. Evol.">
        <title>Comparative Genomics of Early-Diverging Mushroom-Forming Fungi Provides Insights into the Origins of Lignocellulose Decay Capabilities.</title>
        <authorList>
            <person name="Nagy L.G."/>
            <person name="Riley R."/>
            <person name="Tritt A."/>
            <person name="Adam C."/>
            <person name="Daum C."/>
            <person name="Floudas D."/>
            <person name="Sun H."/>
            <person name="Yadav J.S."/>
            <person name="Pangilinan J."/>
            <person name="Larsson K.H."/>
            <person name="Matsuura K."/>
            <person name="Barry K."/>
            <person name="Labutti K."/>
            <person name="Kuo R."/>
            <person name="Ohm R.A."/>
            <person name="Bhattacharya S.S."/>
            <person name="Shirouzu T."/>
            <person name="Yoshinaga Y."/>
            <person name="Martin F.M."/>
            <person name="Grigoriev I.V."/>
            <person name="Hibbett D.S."/>
        </authorList>
    </citation>
    <scope>NUCLEOTIDE SEQUENCE [LARGE SCALE GENOMIC DNA]</scope>
    <source>
        <strain evidence="1 2">CBS 109695</strain>
    </source>
</reference>
<dbReference type="GO" id="GO:0005739">
    <property type="term" value="C:mitochondrion"/>
    <property type="evidence" value="ECO:0007669"/>
    <property type="project" value="TreeGrafter"/>
</dbReference>
<dbReference type="AlphaFoldDB" id="A0A166HBA2"/>
<gene>
    <name evidence="1" type="ORF">FIBSPDRAFT_956049</name>
</gene>